<sequence length="105" mass="12176">MPPGPESHPWPQVVRITNKISRLRVTFHNVTLSRDQSLTSSTLEPTKSCFSRPRAHTLAKNPKFTSIELPPLYHYKSSKVQMPGKDLLSYKRSSYRKRREGFHNL</sequence>
<organism evidence="1 2">
    <name type="scientific">Pararge aegeria aegeria</name>
    <dbReference type="NCBI Taxonomy" id="348720"/>
    <lineage>
        <taxon>Eukaryota</taxon>
        <taxon>Metazoa</taxon>
        <taxon>Ecdysozoa</taxon>
        <taxon>Arthropoda</taxon>
        <taxon>Hexapoda</taxon>
        <taxon>Insecta</taxon>
        <taxon>Pterygota</taxon>
        <taxon>Neoptera</taxon>
        <taxon>Endopterygota</taxon>
        <taxon>Lepidoptera</taxon>
        <taxon>Glossata</taxon>
        <taxon>Ditrysia</taxon>
        <taxon>Papilionoidea</taxon>
        <taxon>Nymphalidae</taxon>
        <taxon>Satyrinae</taxon>
        <taxon>Satyrini</taxon>
        <taxon>Parargina</taxon>
        <taxon>Pararge</taxon>
    </lineage>
</organism>
<dbReference type="AlphaFoldDB" id="A0A8S4QPI1"/>
<name>A0A8S4QPI1_9NEOP</name>
<evidence type="ECO:0000313" key="1">
    <source>
        <dbReference type="EMBL" id="CAH2216621.1"/>
    </source>
</evidence>
<dbReference type="EMBL" id="CAKXAJ010016158">
    <property type="protein sequence ID" value="CAH2216621.1"/>
    <property type="molecule type" value="Genomic_DNA"/>
</dbReference>
<comment type="caution">
    <text evidence="1">The sequence shown here is derived from an EMBL/GenBank/DDBJ whole genome shotgun (WGS) entry which is preliminary data.</text>
</comment>
<reference evidence="1" key="1">
    <citation type="submission" date="2022-03" db="EMBL/GenBank/DDBJ databases">
        <authorList>
            <person name="Lindestad O."/>
        </authorList>
    </citation>
    <scope>NUCLEOTIDE SEQUENCE</scope>
</reference>
<evidence type="ECO:0000313" key="2">
    <source>
        <dbReference type="Proteomes" id="UP000838756"/>
    </source>
</evidence>
<dbReference type="Proteomes" id="UP000838756">
    <property type="component" value="Unassembled WGS sequence"/>
</dbReference>
<proteinExistence type="predicted"/>
<keyword evidence="2" id="KW-1185">Reference proteome</keyword>
<gene>
    <name evidence="1" type="primary">jg24659</name>
    <name evidence="1" type="ORF">PAEG_LOCUS4611</name>
</gene>
<accession>A0A8S4QPI1</accession>
<protein>
    <submittedName>
        <fullName evidence="1">Jg24659 protein</fullName>
    </submittedName>
</protein>